<evidence type="ECO:0000256" key="5">
    <source>
        <dbReference type="ARBA" id="ARBA00023136"/>
    </source>
</evidence>
<evidence type="ECO:0000256" key="7">
    <source>
        <dbReference type="SAM" id="Phobius"/>
    </source>
</evidence>
<dbReference type="Proteomes" id="UP000682195">
    <property type="component" value="Chromosome 1"/>
</dbReference>
<dbReference type="PANTHER" id="PTHR30606">
    <property type="entry name" value="LIPID A BIOSYNTHESIS LAUROYL ACYLTRANSFERASE"/>
    <property type="match status" value="1"/>
</dbReference>
<evidence type="ECO:0000313" key="8">
    <source>
        <dbReference type="EMBL" id="QUB76218.1"/>
    </source>
</evidence>
<dbReference type="CDD" id="cd07984">
    <property type="entry name" value="LPLAT_LABLAT-like"/>
    <property type="match status" value="1"/>
</dbReference>
<keyword evidence="7" id="KW-1133">Transmembrane helix</keyword>
<proteinExistence type="predicted"/>
<gene>
    <name evidence="8" type="ORF">J5A58_06690</name>
</gene>
<dbReference type="Pfam" id="PF03279">
    <property type="entry name" value="Lip_A_acyltrans"/>
    <property type="match status" value="1"/>
</dbReference>
<keyword evidence="7" id="KW-0812">Transmembrane</keyword>
<comment type="subcellular location">
    <subcellularLocation>
        <location evidence="1">Cell inner membrane</location>
    </subcellularLocation>
</comment>
<keyword evidence="5 7" id="KW-0472">Membrane</keyword>
<keyword evidence="6 8" id="KW-0012">Acyltransferase</keyword>
<keyword evidence="9" id="KW-1185">Reference proteome</keyword>
<dbReference type="GO" id="GO:0016746">
    <property type="term" value="F:acyltransferase activity"/>
    <property type="evidence" value="ECO:0007669"/>
    <property type="project" value="UniProtKB-KW"/>
</dbReference>
<protein>
    <submittedName>
        <fullName evidence="8">Lipid A biosynthesis acyltransferase</fullName>
    </submittedName>
</protein>
<keyword evidence="2" id="KW-1003">Cell membrane</keyword>
<feature type="transmembrane region" description="Helical" evidence="7">
    <location>
        <begin position="16"/>
        <end position="33"/>
    </location>
</feature>
<keyword evidence="3" id="KW-0997">Cell inner membrane</keyword>
<reference evidence="8 9" key="1">
    <citation type="submission" date="2021-03" db="EMBL/GenBank/DDBJ databases">
        <title>Human Oral Microbial Genomes.</title>
        <authorList>
            <person name="Johnston C.D."/>
            <person name="Chen T."/>
            <person name="Dewhirst F.E."/>
        </authorList>
    </citation>
    <scope>NUCLEOTIDE SEQUENCE [LARGE SCALE GENOMIC DNA]</scope>
    <source>
        <strain evidence="8 9">F0054</strain>
    </source>
</reference>
<keyword evidence="4" id="KW-0808">Transferase</keyword>
<evidence type="ECO:0000256" key="6">
    <source>
        <dbReference type="ARBA" id="ARBA00023315"/>
    </source>
</evidence>
<evidence type="ECO:0000256" key="3">
    <source>
        <dbReference type="ARBA" id="ARBA00022519"/>
    </source>
</evidence>
<sequence>MHRWLIASLRWMDVRLLYAFTTLFVIPICLLLNTNHSRTTAYRYFRHRQGFGRLRAAWSTYLNHCLFSQIVIDRFAVFAGKQFYIEIEGYEFFEQLEAETKGFMIFSSHIGCYEVAGYSLISKTKRFNALVFGGEKATVTKGRQEILVHNNIRMIPVLEDMSHLFLVNEALDNNEIVSMPADRVIGSAKSITHELLGAEAHFPAGPISVATLKKQDVLAVNVMKVSAKCYKVYVKRLSYDKQASRKEQMQQLTDSYVKELERKVRQYPLQWFNFYDFWT</sequence>
<accession>A0ABX7XRF9</accession>
<dbReference type="PANTHER" id="PTHR30606:SF9">
    <property type="entry name" value="LIPID A BIOSYNTHESIS LAUROYLTRANSFERASE"/>
    <property type="match status" value="1"/>
</dbReference>
<dbReference type="InterPro" id="IPR004960">
    <property type="entry name" value="LipA_acyltrans"/>
</dbReference>
<dbReference type="EMBL" id="CP072361">
    <property type="protein sequence ID" value="QUB76218.1"/>
    <property type="molecule type" value="Genomic_DNA"/>
</dbReference>
<evidence type="ECO:0000256" key="1">
    <source>
        <dbReference type="ARBA" id="ARBA00004533"/>
    </source>
</evidence>
<evidence type="ECO:0000256" key="4">
    <source>
        <dbReference type="ARBA" id="ARBA00022679"/>
    </source>
</evidence>
<dbReference type="RefSeq" id="WP_211808150.1">
    <property type="nucleotide sequence ID" value="NZ_CP072361.1"/>
</dbReference>
<organism evidence="8 9">
    <name type="scientific">Prevotella melaninogenica</name>
    <dbReference type="NCBI Taxonomy" id="28132"/>
    <lineage>
        <taxon>Bacteria</taxon>
        <taxon>Pseudomonadati</taxon>
        <taxon>Bacteroidota</taxon>
        <taxon>Bacteroidia</taxon>
        <taxon>Bacteroidales</taxon>
        <taxon>Prevotellaceae</taxon>
        <taxon>Prevotella</taxon>
    </lineage>
</organism>
<name>A0ABX7XRF9_9BACT</name>
<evidence type="ECO:0000256" key="2">
    <source>
        <dbReference type="ARBA" id="ARBA00022475"/>
    </source>
</evidence>
<evidence type="ECO:0000313" key="9">
    <source>
        <dbReference type="Proteomes" id="UP000682195"/>
    </source>
</evidence>